<dbReference type="EMBL" id="CP038613">
    <property type="protein sequence ID" value="QBY42266.1"/>
    <property type="molecule type" value="Genomic_DNA"/>
</dbReference>
<accession>A0A4P7KRP2</accession>
<sequence length="140" mass="15992">MTRQKYLQLIHIGAHNLKLDDTTYRQMLHRLTGKTSAKALNIGQLAQVLNALKAKGFRIQPHHANTKKQTDRPQIQKIQALWQAMAHEGIVRDGSATALAHFVKRETVCDSPYWLDNQQASQVIEKLKQWQKRVARATSC</sequence>
<proteinExistence type="predicted"/>
<dbReference type="Proteomes" id="UP000295134">
    <property type="component" value="Chromosome"/>
</dbReference>
<evidence type="ECO:0000313" key="2">
    <source>
        <dbReference type="EMBL" id="WGM06417.1"/>
    </source>
</evidence>
<dbReference type="GeneID" id="96876064"/>
<dbReference type="Proteomes" id="UP001177592">
    <property type="component" value="Chromosome"/>
</dbReference>
<dbReference type="Pfam" id="PF06252">
    <property type="entry name" value="GemA"/>
    <property type="match status" value="1"/>
</dbReference>
<dbReference type="AlphaFoldDB" id="A0A4P7KRP2"/>
<evidence type="ECO:0000313" key="1">
    <source>
        <dbReference type="EMBL" id="QBY42266.1"/>
    </source>
</evidence>
<evidence type="ECO:0000313" key="3">
    <source>
        <dbReference type="Proteomes" id="UP000295134"/>
    </source>
</evidence>
<reference evidence="1 3" key="1">
    <citation type="submission" date="2019-03" db="EMBL/GenBank/DDBJ databases">
        <title>Long-read sequencing reveals hyperdense prophage content in a complex bacterial symbiont genome.</title>
        <authorList>
            <person name="Frost C.L."/>
            <person name="Siozios S."/>
            <person name="Nadal-Jimenez P."/>
            <person name="Brockhurst M.A."/>
            <person name="King K.C."/>
            <person name="Darby A.C."/>
            <person name="Hurst G.D.D."/>
        </authorList>
    </citation>
    <scope>NUCLEOTIDE SEQUENCE [LARGE SCALE GENOMIC DNA]</scope>
    <source>
        <strain evidence="1 3">FIN</strain>
    </source>
</reference>
<gene>
    <name evidence="1" type="ORF">ArsFIN_08110</name>
    <name evidence="2" type="ORF">QE258_03465</name>
</gene>
<protein>
    <submittedName>
        <fullName evidence="2">Regulatory protein GemA</fullName>
    </submittedName>
</protein>
<dbReference type="InterPro" id="IPR009363">
    <property type="entry name" value="Phage_Mu_Gp16"/>
</dbReference>
<dbReference type="RefSeq" id="WP_026821892.1">
    <property type="nucleotide sequence ID" value="NZ_CP038613.1"/>
</dbReference>
<dbReference type="KEGG" id="ans:ArsFIN_08110"/>
<evidence type="ECO:0000313" key="4">
    <source>
        <dbReference type="Proteomes" id="UP001177592"/>
    </source>
</evidence>
<name>A0A4P7KRP2_9GAMM</name>
<reference evidence="2" key="2">
    <citation type="submission" date="2023-04" db="EMBL/GenBank/DDBJ databases">
        <title>Genome dynamics across the evolutionary transition to endosymbiosis.</title>
        <authorList>
            <person name="Siozios S."/>
            <person name="Nadal-Jimenez P."/>
            <person name="Azagi T."/>
            <person name="Sprong H."/>
            <person name="Frost C.L."/>
            <person name="Parratt S.R."/>
            <person name="Taylor G."/>
            <person name="Brettell L."/>
            <person name="Lew K.C."/>
            <person name="Croft L."/>
            <person name="King K.C."/>
            <person name="Brockhurst M.A."/>
            <person name="Hypsa V."/>
            <person name="Novakova E."/>
            <person name="Darby A.C."/>
            <person name="Hurst G.D.D."/>
        </authorList>
    </citation>
    <scope>NUCLEOTIDE SEQUENCE</scope>
    <source>
        <strain evidence="2">ANv_CAN</strain>
    </source>
</reference>
<keyword evidence="4" id="KW-1185">Reference proteome</keyword>
<dbReference type="EMBL" id="CP123523">
    <property type="protein sequence ID" value="WGM06417.1"/>
    <property type="molecule type" value="Genomic_DNA"/>
</dbReference>
<organism evidence="1 3">
    <name type="scientific">Arsenophonus nasoniae</name>
    <name type="common">son-killer infecting Nasonia vitripennis</name>
    <dbReference type="NCBI Taxonomy" id="638"/>
    <lineage>
        <taxon>Bacteria</taxon>
        <taxon>Pseudomonadati</taxon>
        <taxon>Pseudomonadota</taxon>
        <taxon>Gammaproteobacteria</taxon>
        <taxon>Enterobacterales</taxon>
        <taxon>Morganellaceae</taxon>
        <taxon>Arsenophonus</taxon>
    </lineage>
</organism>